<feature type="chain" id="PRO_5002490423" evidence="1">
    <location>
        <begin position="25"/>
        <end position="196"/>
    </location>
</feature>
<feature type="signal peptide" evidence="1">
    <location>
        <begin position="1"/>
        <end position="24"/>
    </location>
</feature>
<reference evidence="3 4" key="1">
    <citation type="submission" date="2015-03" db="EMBL/GenBank/DDBJ databases">
        <title>Draft Genome Sequence of Burkholderia andropogonis type strain ICMP2807, isolated from Sorghum bicolor.</title>
        <authorList>
            <person name="Lopes-Santos L."/>
            <person name="Castro D.B."/>
            <person name="Ottoboni L.M."/>
            <person name="Park D."/>
            <person name="Weirc B.S."/>
            <person name="Destefano S.A."/>
        </authorList>
    </citation>
    <scope>NUCLEOTIDE SEQUENCE [LARGE SCALE GENOMIC DNA]</scope>
    <source>
        <strain evidence="3 4">ICMP2807</strain>
    </source>
</reference>
<dbReference type="PANTHER" id="PTHR34406:SF2">
    <property type="entry name" value="PERIPLASMIC PROTEIN"/>
    <property type="match status" value="1"/>
</dbReference>
<keyword evidence="4" id="KW-1185">Reference proteome</keyword>
<protein>
    <submittedName>
        <fullName evidence="3">Polyisoprenoid-binding protein</fullName>
    </submittedName>
</protein>
<name>A0A0F5K3N7_9BURK</name>
<dbReference type="Gene3D" id="2.40.128.110">
    <property type="entry name" value="Lipid/polyisoprenoid-binding, YceI-like"/>
    <property type="match status" value="1"/>
</dbReference>
<dbReference type="STRING" id="28092.WM40_05985"/>
<evidence type="ECO:0000313" key="4">
    <source>
        <dbReference type="Proteomes" id="UP000033618"/>
    </source>
</evidence>
<dbReference type="PATRIC" id="fig|28092.6.peg.1425"/>
<comment type="caution">
    <text evidence="3">The sequence shown here is derived from an EMBL/GenBank/DDBJ whole genome shotgun (WGS) entry which is preliminary data.</text>
</comment>
<accession>A0A0F5K3N7</accession>
<feature type="domain" description="Lipid/polyisoprenoid-binding YceI-like" evidence="2">
    <location>
        <begin position="28"/>
        <end position="193"/>
    </location>
</feature>
<dbReference type="InterPro" id="IPR007372">
    <property type="entry name" value="Lipid/polyisoprenoid-bd_YceI"/>
</dbReference>
<dbReference type="EMBL" id="LAQU01000004">
    <property type="protein sequence ID" value="KKB64540.1"/>
    <property type="molecule type" value="Genomic_DNA"/>
</dbReference>
<dbReference type="Proteomes" id="UP000033618">
    <property type="component" value="Unassembled WGS sequence"/>
</dbReference>
<proteinExistence type="predicted"/>
<dbReference type="AlphaFoldDB" id="A0A0F5K3N7"/>
<gene>
    <name evidence="3" type="ORF">WM40_05985</name>
</gene>
<dbReference type="SUPFAM" id="SSF101874">
    <property type="entry name" value="YceI-like"/>
    <property type="match status" value="1"/>
</dbReference>
<keyword evidence="1" id="KW-0732">Signal</keyword>
<dbReference type="InterPro" id="IPR036761">
    <property type="entry name" value="TTHA0802/YceI-like_sf"/>
</dbReference>
<dbReference type="PANTHER" id="PTHR34406">
    <property type="entry name" value="PROTEIN YCEI"/>
    <property type="match status" value="1"/>
</dbReference>
<dbReference type="Pfam" id="PF04264">
    <property type="entry name" value="YceI"/>
    <property type="match status" value="1"/>
</dbReference>
<evidence type="ECO:0000313" key="3">
    <source>
        <dbReference type="EMBL" id="KKB64540.1"/>
    </source>
</evidence>
<dbReference type="SMART" id="SM00867">
    <property type="entry name" value="YceI"/>
    <property type="match status" value="1"/>
</dbReference>
<dbReference type="RefSeq" id="WP_024904974.1">
    <property type="nucleotide sequence ID" value="NZ_CADFGU010000008.1"/>
</dbReference>
<sequence>MKLRSIVAATAVASLAAAALPAVAAPATYNLDPTHTYPSFEVDHFGGASVWRGKFLKSSGTVTLDRAAKTGSLEVTTDTSSVDIGNKALDGEIVSDKMLDSAKFPTATFKSTKFIFKGDTPSKIEGELTLHGVTKPLTLTVDSFKCYQNPMLKREVCGADAKGEFDRSDFGVDFGKKMGFKMYTRLQIQVEGVRAD</sequence>
<organism evidence="3 4">
    <name type="scientific">Robbsia andropogonis</name>
    <dbReference type="NCBI Taxonomy" id="28092"/>
    <lineage>
        <taxon>Bacteria</taxon>
        <taxon>Pseudomonadati</taxon>
        <taxon>Pseudomonadota</taxon>
        <taxon>Betaproteobacteria</taxon>
        <taxon>Burkholderiales</taxon>
        <taxon>Burkholderiaceae</taxon>
        <taxon>Robbsia</taxon>
    </lineage>
</organism>
<evidence type="ECO:0000256" key="1">
    <source>
        <dbReference type="SAM" id="SignalP"/>
    </source>
</evidence>
<evidence type="ECO:0000259" key="2">
    <source>
        <dbReference type="SMART" id="SM00867"/>
    </source>
</evidence>